<sequence length="217" mass="24880">MSLKKTIHSFPLKVCQESFILAVTPPHAEWFDHPVIYLEYDRVKKAVWRDPDPTYYNLRLTNKMCAWVTKQSLFSHFVFMFARPLPVELPLALGLNIKHLAYRPMDLERVSSHVLNVVAIRRQLGNHSTVHIVIPQRLKRISLNITTDARALKYIALLFLMRYRIAVVGQAEQDGHWDVEAERAVDPVKACAEGGRRVPTSQYVLPSSPSARAKCTH</sequence>
<gene>
    <name evidence="1" type="ORF">BDV26DRAFT_209266</name>
</gene>
<dbReference type="OrthoDB" id="4457171at2759"/>
<dbReference type="AlphaFoldDB" id="A0A5N7BLX1"/>
<dbReference type="EMBL" id="ML736159">
    <property type="protein sequence ID" value="KAE8382796.1"/>
    <property type="molecule type" value="Genomic_DNA"/>
</dbReference>
<evidence type="ECO:0000313" key="2">
    <source>
        <dbReference type="Proteomes" id="UP000326198"/>
    </source>
</evidence>
<evidence type="ECO:0000313" key="1">
    <source>
        <dbReference type="EMBL" id="KAE8382796.1"/>
    </source>
</evidence>
<accession>A0A5N7BLX1</accession>
<name>A0A5N7BLX1_9EURO</name>
<proteinExistence type="predicted"/>
<keyword evidence="2" id="KW-1185">Reference proteome</keyword>
<reference evidence="1 2" key="1">
    <citation type="submission" date="2019-04" db="EMBL/GenBank/DDBJ databases">
        <title>Friends and foes A comparative genomics studyof 23 Aspergillus species from section Flavi.</title>
        <authorList>
            <consortium name="DOE Joint Genome Institute"/>
            <person name="Kjaerbolling I."/>
            <person name="Vesth T."/>
            <person name="Frisvad J.C."/>
            <person name="Nybo J.L."/>
            <person name="Theobald S."/>
            <person name="Kildgaard S."/>
            <person name="Isbrandt T."/>
            <person name="Kuo A."/>
            <person name="Sato A."/>
            <person name="Lyhne E.K."/>
            <person name="Kogle M.E."/>
            <person name="Wiebenga A."/>
            <person name="Kun R.S."/>
            <person name="Lubbers R.J."/>
            <person name="Makela M.R."/>
            <person name="Barry K."/>
            <person name="Chovatia M."/>
            <person name="Clum A."/>
            <person name="Daum C."/>
            <person name="Haridas S."/>
            <person name="He G."/>
            <person name="LaButti K."/>
            <person name="Lipzen A."/>
            <person name="Mondo S."/>
            <person name="Riley R."/>
            <person name="Salamov A."/>
            <person name="Simmons B.A."/>
            <person name="Magnuson J.K."/>
            <person name="Henrissat B."/>
            <person name="Mortensen U.H."/>
            <person name="Larsen T.O."/>
            <person name="Devries R.P."/>
            <person name="Grigoriev I.V."/>
            <person name="Machida M."/>
            <person name="Baker S.E."/>
            <person name="Andersen M.R."/>
        </authorList>
    </citation>
    <scope>NUCLEOTIDE SEQUENCE [LARGE SCALE GENOMIC DNA]</scope>
    <source>
        <strain evidence="1 2">IBT 29228</strain>
    </source>
</reference>
<protein>
    <submittedName>
        <fullName evidence="1">Uncharacterized protein</fullName>
    </submittedName>
</protein>
<organism evidence="1 2">
    <name type="scientific">Aspergillus bertholletiae</name>
    <dbReference type="NCBI Taxonomy" id="1226010"/>
    <lineage>
        <taxon>Eukaryota</taxon>
        <taxon>Fungi</taxon>
        <taxon>Dikarya</taxon>
        <taxon>Ascomycota</taxon>
        <taxon>Pezizomycotina</taxon>
        <taxon>Eurotiomycetes</taxon>
        <taxon>Eurotiomycetidae</taxon>
        <taxon>Eurotiales</taxon>
        <taxon>Aspergillaceae</taxon>
        <taxon>Aspergillus</taxon>
        <taxon>Aspergillus subgen. Circumdati</taxon>
    </lineage>
</organism>
<dbReference type="Proteomes" id="UP000326198">
    <property type="component" value="Unassembled WGS sequence"/>
</dbReference>